<evidence type="ECO:0000313" key="2">
    <source>
        <dbReference type="EMBL" id="BBH23915.1"/>
    </source>
</evidence>
<evidence type="ECO:0000256" key="1">
    <source>
        <dbReference type="SAM" id="MobiDB-lite"/>
    </source>
</evidence>
<dbReference type="EMBL" id="AP019308">
    <property type="protein sequence ID" value="BBH23915.1"/>
    <property type="molecule type" value="Genomic_DNA"/>
</dbReference>
<reference evidence="2 3" key="1">
    <citation type="submission" date="2018-11" db="EMBL/GenBank/DDBJ databases">
        <title>Complete genome sequence of Paenibacillus baekrokdamisoli strain KCTC 33723.</title>
        <authorList>
            <person name="Kang S.W."/>
            <person name="Lee K.C."/>
            <person name="Kim K.K."/>
            <person name="Kim J.S."/>
            <person name="Kim D.S."/>
            <person name="Ko S.H."/>
            <person name="Yang S.H."/>
            <person name="Lee J.S."/>
        </authorList>
    </citation>
    <scope>NUCLEOTIDE SEQUENCE [LARGE SCALE GENOMIC DNA]</scope>
    <source>
        <strain evidence="2 3">KCTC 33723</strain>
    </source>
</reference>
<dbReference type="InterPro" id="IPR005186">
    <property type="entry name" value="FlaG"/>
</dbReference>
<accession>A0A3G9J6J5</accession>
<keyword evidence="3" id="KW-1185">Reference proteome</keyword>
<dbReference type="SUPFAM" id="SSF160214">
    <property type="entry name" value="FlaG-like"/>
    <property type="match status" value="1"/>
</dbReference>
<dbReference type="KEGG" id="pbk:Back11_52600"/>
<feature type="compositionally biased region" description="Polar residues" evidence="1">
    <location>
        <begin position="1"/>
        <end position="40"/>
    </location>
</feature>
<dbReference type="OrthoDB" id="9799867at2"/>
<name>A0A3G9J6J5_9BACL</name>
<evidence type="ECO:0000313" key="3">
    <source>
        <dbReference type="Proteomes" id="UP000275368"/>
    </source>
</evidence>
<sequence length="127" mass="14087">MDVSNLNQNNYTGVVKSSSESSNEANLGSAAVNASSNHSYIDTKQKPDYELSISEQAVLKAVDRANKARTGDLSHVEYSVHKPYGDIIIKVVNTETKEIIHEYPPEKILNLLDKLQEINGTIVDEKR</sequence>
<dbReference type="AlphaFoldDB" id="A0A3G9J6J5"/>
<dbReference type="Gene3D" id="3.30.160.170">
    <property type="entry name" value="FlaG-like"/>
    <property type="match status" value="1"/>
</dbReference>
<dbReference type="Pfam" id="PF03646">
    <property type="entry name" value="FlaG"/>
    <property type="match status" value="1"/>
</dbReference>
<dbReference type="RefSeq" id="WP_125663758.1">
    <property type="nucleotide sequence ID" value="NZ_AP019308.1"/>
</dbReference>
<dbReference type="Proteomes" id="UP000275368">
    <property type="component" value="Chromosome"/>
</dbReference>
<proteinExistence type="predicted"/>
<protein>
    <submittedName>
        <fullName evidence="2">Uncharacterized protein</fullName>
    </submittedName>
</protein>
<feature type="region of interest" description="Disordered" evidence="1">
    <location>
        <begin position="1"/>
        <end position="43"/>
    </location>
</feature>
<gene>
    <name evidence="2" type="ORF">Back11_52600</name>
</gene>
<dbReference type="PANTHER" id="PTHR37166">
    <property type="entry name" value="PROTEIN FLAG"/>
    <property type="match status" value="1"/>
</dbReference>
<organism evidence="2 3">
    <name type="scientific">Paenibacillus baekrokdamisoli</name>
    <dbReference type="NCBI Taxonomy" id="1712516"/>
    <lineage>
        <taxon>Bacteria</taxon>
        <taxon>Bacillati</taxon>
        <taxon>Bacillota</taxon>
        <taxon>Bacilli</taxon>
        <taxon>Bacillales</taxon>
        <taxon>Paenibacillaceae</taxon>
        <taxon>Paenibacillus</taxon>
    </lineage>
</organism>
<dbReference type="InterPro" id="IPR035924">
    <property type="entry name" value="FlaG-like_sf"/>
</dbReference>
<dbReference type="PANTHER" id="PTHR37166:SF1">
    <property type="entry name" value="PROTEIN FLAG"/>
    <property type="match status" value="1"/>
</dbReference>